<evidence type="ECO:0000313" key="2">
    <source>
        <dbReference type="EMBL" id="KKN19891.1"/>
    </source>
</evidence>
<reference evidence="2" key="1">
    <citation type="journal article" date="2015" name="Nature">
        <title>Complex archaea that bridge the gap between prokaryotes and eukaryotes.</title>
        <authorList>
            <person name="Spang A."/>
            <person name="Saw J.H."/>
            <person name="Jorgensen S.L."/>
            <person name="Zaremba-Niedzwiedzka K."/>
            <person name="Martijn J."/>
            <person name="Lind A.E."/>
            <person name="van Eijk R."/>
            <person name="Schleper C."/>
            <person name="Guy L."/>
            <person name="Ettema T.J."/>
        </authorList>
    </citation>
    <scope>NUCLEOTIDE SEQUENCE</scope>
</reference>
<organism evidence="2">
    <name type="scientific">marine sediment metagenome</name>
    <dbReference type="NCBI Taxonomy" id="412755"/>
    <lineage>
        <taxon>unclassified sequences</taxon>
        <taxon>metagenomes</taxon>
        <taxon>ecological metagenomes</taxon>
    </lineage>
</organism>
<accession>A0A0F9R3Q1</accession>
<dbReference type="AlphaFoldDB" id="A0A0F9R3Q1"/>
<sequence length="77" mass="8696">MPENQNQLGEIRSIEVTVHTREIDLYHVTKAEIDDIATMTIFTEIFLSFASLLAGGLLTVILTKAVYNNTQQKLLPY</sequence>
<keyword evidence="1" id="KW-1133">Transmembrane helix</keyword>
<comment type="caution">
    <text evidence="2">The sequence shown here is derived from an EMBL/GenBank/DDBJ whole genome shotgun (WGS) entry which is preliminary data.</text>
</comment>
<evidence type="ECO:0000256" key="1">
    <source>
        <dbReference type="SAM" id="Phobius"/>
    </source>
</evidence>
<keyword evidence="1" id="KW-0812">Transmembrane</keyword>
<feature type="transmembrane region" description="Helical" evidence="1">
    <location>
        <begin position="45"/>
        <end position="67"/>
    </location>
</feature>
<protein>
    <submittedName>
        <fullName evidence="2">Uncharacterized protein</fullName>
    </submittedName>
</protein>
<name>A0A0F9R3Q1_9ZZZZ</name>
<dbReference type="EMBL" id="LAZR01003293">
    <property type="protein sequence ID" value="KKN19891.1"/>
    <property type="molecule type" value="Genomic_DNA"/>
</dbReference>
<proteinExistence type="predicted"/>
<gene>
    <name evidence="2" type="ORF">LCGC14_0941160</name>
</gene>
<keyword evidence="1" id="KW-0472">Membrane</keyword>